<name>A0ABM7LZM9_9ACTN</name>
<dbReference type="EMBL" id="AP023356">
    <property type="protein sequence ID" value="BCJ44746.1"/>
    <property type="molecule type" value="Genomic_DNA"/>
</dbReference>
<dbReference type="Proteomes" id="UP000676967">
    <property type="component" value="Chromosome"/>
</dbReference>
<keyword evidence="2" id="KW-1185">Reference proteome</keyword>
<protein>
    <submittedName>
        <fullName evidence="1">Uncharacterized protein</fullName>
    </submittedName>
</protein>
<evidence type="ECO:0000313" key="1">
    <source>
        <dbReference type="EMBL" id="BCJ44746.1"/>
    </source>
</evidence>
<accession>A0ABM7LZM9</accession>
<dbReference type="RefSeq" id="WP_189329586.1">
    <property type="nucleotide sequence ID" value="NZ_AP023356.1"/>
</dbReference>
<reference evidence="1 2" key="1">
    <citation type="submission" date="2020-08" db="EMBL/GenBank/DDBJ databases">
        <title>Whole genome shotgun sequence of Actinoplanes ianthinogenes NBRC 13996.</title>
        <authorList>
            <person name="Komaki H."/>
            <person name="Tamura T."/>
        </authorList>
    </citation>
    <scope>NUCLEOTIDE SEQUENCE [LARGE SCALE GENOMIC DNA]</scope>
    <source>
        <strain evidence="1 2">NBRC 13996</strain>
    </source>
</reference>
<organism evidence="1 2">
    <name type="scientific">Actinoplanes ianthinogenes</name>
    <dbReference type="NCBI Taxonomy" id="122358"/>
    <lineage>
        <taxon>Bacteria</taxon>
        <taxon>Bacillati</taxon>
        <taxon>Actinomycetota</taxon>
        <taxon>Actinomycetes</taxon>
        <taxon>Micromonosporales</taxon>
        <taxon>Micromonosporaceae</taxon>
        <taxon>Actinoplanes</taxon>
    </lineage>
</organism>
<sequence>MNMVAEMLLNEPAPVAIWGALWLATVPAMVVLASPAKVRNPGRALADAWAFLIGRPARPRPAAEAAEPADFFVTDAITAAFAADAARSYVTVAAEEGAAFRYAVPAAPVSAPAAVSGNGATAVSGASPVSDEAVSENRTPVVPAVLNETISPDHTVTGSSVSEVSGARALSGRHALLGRLFRGAEARRAERLRQQAGAVRAVRYAEEVRVAAERAGYAADRWQEHWEAASERVDAAFRAWQAADSRVLRSRRAAAFGTPWTVQSPAEYADRERHLHLAVRAAAERGELPTSAVADALTGRGGWDARLHPVDQELVIQRASAAHLEAVWKRAVEAERLAWRDAQAARRNWQSLCQEGILAAAQATAVRHLLPVEPAAAPVAGCAAPVARVA</sequence>
<proteinExistence type="predicted"/>
<gene>
    <name evidence="1" type="ORF">Aiant_54030</name>
</gene>
<evidence type="ECO:0000313" key="2">
    <source>
        <dbReference type="Proteomes" id="UP000676967"/>
    </source>
</evidence>